<dbReference type="SUPFAM" id="SSF52058">
    <property type="entry name" value="L domain-like"/>
    <property type="match status" value="2"/>
</dbReference>
<evidence type="ECO:0000256" key="8">
    <source>
        <dbReference type="ARBA" id="ARBA00022737"/>
    </source>
</evidence>
<keyword evidence="5" id="KW-0433">Leucine-rich repeat</keyword>
<gene>
    <name evidence="16" type="ORF">RJ641_015649</name>
</gene>
<evidence type="ECO:0000256" key="1">
    <source>
        <dbReference type="ARBA" id="ARBA00004236"/>
    </source>
</evidence>
<evidence type="ECO:0000256" key="13">
    <source>
        <dbReference type="SAM" id="SignalP"/>
    </source>
</evidence>
<dbReference type="PANTHER" id="PTHR48061:SF46">
    <property type="entry name" value="LEUCINE-RICH REPEAT-CONTAINING N-TERMINAL PLANT-TYPE DOMAIN-CONTAINING PROTEIN"/>
    <property type="match status" value="1"/>
</dbReference>
<evidence type="ECO:0000259" key="15">
    <source>
        <dbReference type="Pfam" id="PF23598"/>
    </source>
</evidence>
<accession>A0AAN8UQD3</accession>
<reference evidence="16 17" key="1">
    <citation type="submission" date="2023-12" db="EMBL/GenBank/DDBJ databases">
        <title>A high-quality genome assembly for Dillenia turbinata (Dilleniales).</title>
        <authorList>
            <person name="Chanderbali A."/>
        </authorList>
    </citation>
    <scope>NUCLEOTIDE SEQUENCE [LARGE SCALE GENOMIC DNA]</scope>
    <source>
        <strain evidence="16">LSX21</strain>
        <tissue evidence="16">Leaf</tissue>
    </source>
</reference>
<comment type="caution">
    <text evidence="16">The sequence shown here is derived from an EMBL/GenBank/DDBJ whole genome shotgun (WGS) entry which is preliminary data.</text>
</comment>
<dbReference type="InterPro" id="IPR032675">
    <property type="entry name" value="LRR_dom_sf"/>
</dbReference>
<dbReference type="Pfam" id="PF13516">
    <property type="entry name" value="LRR_6"/>
    <property type="match status" value="1"/>
</dbReference>
<dbReference type="FunFam" id="3.80.10.10:FF:000213">
    <property type="entry name" value="Tyrosine-sulfated glycopeptide receptor 1"/>
    <property type="match status" value="1"/>
</dbReference>
<sequence>MMTMRLLKLFPSFMFLLVVYFSSALANSSSSSHPLCFSDESRALLQFRQHFSFDSSASPQWYCKRDAKMVSWKEGTDCCQWDGIACDAITGHVIGLDLSCSLLHGTIYSHNCSLCHLSHLQSLNLAFNNFSNSRIPLCFASFNSLIHLNLSSSSFCGEIPLQLSHLSKLVSLDLSSSAFNASSLERLIHNFTQLRHLDLSGVSINSIIPKSLMNLSSLNYLSLSVCGLKSKFPTDIFHLPNLQYLDVSDNPKLSGKLPEFFNDSSPLRLLYFLFTNFYGEIPNSIGQLKSLETLGLGGSNFSGCIPESLGNNSKLSVLYLTENHFGGEIPSSLWRIETLTDVDLSLNNLTGTIKLDNFSQLTSLYFLDLSYNSLTCFQLFPTNNLWPSLEYLGVNSNKLQGSLGSLPIPSEEIIYYSVANNQLTGEISPSFCNKSHLEFLNLSNNNLRGAIPPCLSNSSRLSVLNLQHNGLVGAIPKMCSHANGIKLETLDLSYNQLQGQLPRSLAHCKLLQLLILGNNMLVDTFPAWLATLPILQVLVLRHNRLYGSIRNSRSEVAFAKLNIIDVSDNNFTGTLPSNYFKSWRSMMANDKNRSNWKFLTMTSEFYYSYNITLIDKGLEMELVKILNTFKVVDLSNNNFRGEIPKSIGQLKALCALNFSNNHLMGSIPTELANLKDLESLDLARNNLSGIIPPELASWTFLEVLNLSHNHLEGPIPRSRQFDTFPNTSYLGNLGLCGFPLSKPCGETEMTLQPSSKLDQTLNSESIIYDFDWKVVKIGYGCGMVVGVIMGNYIYNRKQEAIARFFRIWLDRKGKRLSKRRHGRKQVLVPIFFPFSYCFPFRVLESDFYNV</sequence>
<dbReference type="InterPro" id="IPR055414">
    <property type="entry name" value="LRR_R13L4/SHOC2-like"/>
</dbReference>
<name>A0AAN8UQD3_9MAGN</name>
<evidence type="ECO:0000256" key="6">
    <source>
        <dbReference type="ARBA" id="ARBA00022692"/>
    </source>
</evidence>
<keyword evidence="9 12" id="KW-1133">Transmembrane helix</keyword>
<dbReference type="EMBL" id="JBAMMX010000021">
    <property type="protein sequence ID" value="KAK6919745.1"/>
    <property type="molecule type" value="Genomic_DNA"/>
</dbReference>
<evidence type="ECO:0000256" key="11">
    <source>
        <dbReference type="ARBA" id="ARBA00023180"/>
    </source>
</evidence>
<evidence type="ECO:0000256" key="2">
    <source>
        <dbReference type="ARBA" id="ARBA00004479"/>
    </source>
</evidence>
<evidence type="ECO:0000313" key="17">
    <source>
        <dbReference type="Proteomes" id="UP001370490"/>
    </source>
</evidence>
<dbReference type="Pfam" id="PF08263">
    <property type="entry name" value="LRRNT_2"/>
    <property type="match status" value="1"/>
</dbReference>
<dbReference type="Pfam" id="PF00560">
    <property type="entry name" value="LRR_1"/>
    <property type="match status" value="5"/>
</dbReference>
<feature type="domain" description="Disease resistance R13L4/SHOC-2-like LRR" evidence="15">
    <location>
        <begin position="186"/>
        <end position="400"/>
    </location>
</feature>
<dbReference type="InterPro" id="IPR013210">
    <property type="entry name" value="LRR_N_plant-typ"/>
</dbReference>
<evidence type="ECO:0000256" key="12">
    <source>
        <dbReference type="SAM" id="Phobius"/>
    </source>
</evidence>
<dbReference type="AlphaFoldDB" id="A0AAN8UQD3"/>
<dbReference type="GO" id="GO:0005886">
    <property type="term" value="C:plasma membrane"/>
    <property type="evidence" value="ECO:0007669"/>
    <property type="project" value="UniProtKB-SubCell"/>
</dbReference>
<proteinExistence type="inferred from homology"/>
<dbReference type="Pfam" id="PF13855">
    <property type="entry name" value="LRR_8"/>
    <property type="match status" value="1"/>
</dbReference>
<comment type="subcellular location">
    <subcellularLocation>
        <location evidence="1">Cell membrane</location>
    </subcellularLocation>
    <subcellularLocation>
        <location evidence="2">Membrane</location>
        <topology evidence="2">Single-pass type I membrane protein</topology>
    </subcellularLocation>
</comment>
<feature type="transmembrane region" description="Helical" evidence="12">
    <location>
        <begin position="777"/>
        <end position="794"/>
    </location>
</feature>
<evidence type="ECO:0000256" key="3">
    <source>
        <dbReference type="ARBA" id="ARBA00009592"/>
    </source>
</evidence>
<keyword evidence="6 12" id="KW-0812">Transmembrane</keyword>
<keyword evidence="10 12" id="KW-0472">Membrane</keyword>
<keyword evidence="4" id="KW-1003">Cell membrane</keyword>
<dbReference type="InterPro" id="IPR046956">
    <property type="entry name" value="RLP23-like"/>
</dbReference>
<feature type="chain" id="PRO_5043046963" evidence="13">
    <location>
        <begin position="27"/>
        <end position="850"/>
    </location>
</feature>
<keyword evidence="17" id="KW-1185">Reference proteome</keyword>
<dbReference type="PANTHER" id="PTHR48061">
    <property type="entry name" value="LEUCINE-RICH REPEAT RECEPTOR PROTEIN KINASE EMS1-LIKE-RELATED"/>
    <property type="match status" value="1"/>
</dbReference>
<evidence type="ECO:0000313" key="16">
    <source>
        <dbReference type="EMBL" id="KAK6919745.1"/>
    </source>
</evidence>
<evidence type="ECO:0000256" key="7">
    <source>
        <dbReference type="ARBA" id="ARBA00022729"/>
    </source>
</evidence>
<evidence type="ECO:0000256" key="4">
    <source>
        <dbReference type="ARBA" id="ARBA00022475"/>
    </source>
</evidence>
<evidence type="ECO:0000256" key="10">
    <source>
        <dbReference type="ARBA" id="ARBA00023136"/>
    </source>
</evidence>
<dbReference type="Gene3D" id="3.80.10.10">
    <property type="entry name" value="Ribonuclease Inhibitor"/>
    <property type="match status" value="2"/>
</dbReference>
<dbReference type="PRINTS" id="PR00019">
    <property type="entry name" value="LEURICHRPT"/>
</dbReference>
<feature type="transmembrane region" description="Helical" evidence="12">
    <location>
        <begin position="826"/>
        <end position="843"/>
    </location>
</feature>
<comment type="similarity">
    <text evidence="3">Belongs to the RLP family.</text>
</comment>
<feature type="signal peptide" evidence="13">
    <location>
        <begin position="1"/>
        <end position="26"/>
    </location>
</feature>
<keyword evidence="7 13" id="KW-0732">Signal</keyword>
<evidence type="ECO:0000259" key="14">
    <source>
        <dbReference type="Pfam" id="PF08263"/>
    </source>
</evidence>
<keyword evidence="11" id="KW-0325">Glycoprotein</keyword>
<dbReference type="FunFam" id="3.80.10.10:FF:000095">
    <property type="entry name" value="LRR receptor-like serine/threonine-protein kinase GSO1"/>
    <property type="match status" value="1"/>
</dbReference>
<dbReference type="Pfam" id="PF23598">
    <property type="entry name" value="LRR_14"/>
    <property type="match status" value="1"/>
</dbReference>
<keyword evidence="8" id="KW-0677">Repeat</keyword>
<evidence type="ECO:0000256" key="9">
    <source>
        <dbReference type="ARBA" id="ARBA00022989"/>
    </source>
</evidence>
<organism evidence="16 17">
    <name type="scientific">Dillenia turbinata</name>
    <dbReference type="NCBI Taxonomy" id="194707"/>
    <lineage>
        <taxon>Eukaryota</taxon>
        <taxon>Viridiplantae</taxon>
        <taxon>Streptophyta</taxon>
        <taxon>Embryophyta</taxon>
        <taxon>Tracheophyta</taxon>
        <taxon>Spermatophyta</taxon>
        <taxon>Magnoliopsida</taxon>
        <taxon>eudicotyledons</taxon>
        <taxon>Gunneridae</taxon>
        <taxon>Pentapetalae</taxon>
        <taxon>Dilleniales</taxon>
        <taxon>Dilleniaceae</taxon>
        <taxon>Dillenia</taxon>
    </lineage>
</organism>
<feature type="domain" description="Leucine-rich repeat-containing N-terminal plant-type" evidence="14">
    <location>
        <begin position="38"/>
        <end position="87"/>
    </location>
</feature>
<dbReference type="InterPro" id="IPR001611">
    <property type="entry name" value="Leu-rich_rpt"/>
</dbReference>
<dbReference type="Proteomes" id="UP001370490">
    <property type="component" value="Unassembled WGS sequence"/>
</dbReference>
<protein>
    <submittedName>
        <fullName evidence="16">Leucine-rich repeat</fullName>
    </submittedName>
</protein>
<evidence type="ECO:0000256" key="5">
    <source>
        <dbReference type="ARBA" id="ARBA00022614"/>
    </source>
</evidence>